<feature type="region of interest" description="Disordered" evidence="3">
    <location>
        <begin position="123"/>
        <end position="144"/>
    </location>
</feature>
<dbReference type="CTD" id="116461"/>
<name>A0A914AJT8_PATMI</name>
<dbReference type="AlphaFoldDB" id="A0A914AJT8"/>
<dbReference type="OrthoDB" id="10002170at2759"/>
<keyword evidence="2" id="KW-0819">tRNA processing</keyword>
<dbReference type="OMA" id="CEAKDWW"/>
<dbReference type="EnsemblMetazoa" id="XM_038207888.1">
    <property type="protein sequence ID" value="XP_038063816.1"/>
    <property type="gene ID" value="LOC119734390"/>
</dbReference>
<evidence type="ECO:0000256" key="1">
    <source>
        <dbReference type="ARBA" id="ARBA00006091"/>
    </source>
</evidence>
<dbReference type="RefSeq" id="XP_038063816.1">
    <property type="nucleotide sequence ID" value="XM_038207888.1"/>
</dbReference>
<dbReference type="SUPFAM" id="SSF53032">
    <property type="entry name" value="tRNA-intron endonuclease catalytic domain-like"/>
    <property type="match status" value="1"/>
</dbReference>
<evidence type="ECO:0000313" key="5">
    <source>
        <dbReference type="EnsemblMetazoa" id="XP_038063816.1"/>
    </source>
</evidence>
<dbReference type="PANTHER" id="PTHR28582">
    <property type="entry name" value="TRNA-SPLICING ENDONUCLEASE SUBUNIT SEN15"/>
    <property type="match status" value="1"/>
</dbReference>
<comment type="similarity">
    <text evidence="1">Belongs to the SEN15 family.</text>
</comment>
<reference evidence="5" key="1">
    <citation type="submission" date="2022-11" db="UniProtKB">
        <authorList>
            <consortium name="EnsemblMetazoa"/>
        </authorList>
    </citation>
    <scope>IDENTIFICATION</scope>
</reference>
<dbReference type="GeneID" id="119734390"/>
<dbReference type="Proteomes" id="UP000887568">
    <property type="component" value="Unplaced"/>
</dbReference>
<dbReference type="GO" id="GO:0005634">
    <property type="term" value="C:nucleus"/>
    <property type="evidence" value="ECO:0007669"/>
    <property type="project" value="UniProtKB-ARBA"/>
</dbReference>
<dbReference type="InterPro" id="IPR036167">
    <property type="entry name" value="tRNA_intron_Endo_cat-like_sf"/>
</dbReference>
<feature type="compositionally biased region" description="Basic residues" evidence="3">
    <location>
        <begin position="186"/>
        <end position="197"/>
    </location>
</feature>
<evidence type="ECO:0000256" key="2">
    <source>
        <dbReference type="ARBA" id="ARBA00022694"/>
    </source>
</evidence>
<feature type="domain" description="tRNA-splicing endonuclease subunit Sen15" evidence="4">
    <location>
        <begin position="59"/>
        <end position="172"/>
    </location>
</feature>
<feature type="region of interest" description="Disordered" evidence="3">
    <location>
        <begin position="164"/>
        <end position="223"/>
    </location>
</feature>
<dbReference type="GO" id="GO:0006388">
    <property type="term" value="P:tRNA splicing, via endonucleolytic cleavage and ligation"/>
    <property type="evidence" value="ECO:0007669"/>
    <property type="project" value="InterPro"/>
</dbReference>
<keyword evidence="6" id="KW-1185">Reference proteome</keyword>
<dbReference type="InterPro" id="IPR018593">
    <property type="entry name" value="tRNA-endonuc_su_Sen15"/>
</dbReference>
<feature type="compositionally biased region" description="Acidic residues" evidence="3">
    <location>
        <begin position="133"/>
        <end position="143"/>
    </location>
</feature>
<dbReference type="InterPro" id="IPR011856">
    <property type="entry name" value="tRNA_endonuc-like_dom_sf"/>
</dbReference>
<proteinExistence type="inferred from homology"/>
<accession>A0A914AJT8</accession>
<protein>
    <recommendedName>
        <fullName evidence="4">tRNA-splicing endonuclease subunit Sen15 domain-containing protein</fullName>
    </recommendedName>
</protein>
<dbReference type="GO" id="GO:0003676">
    <property type="term" value="F:nucleic acid binding"/>
    <property type="evidence" value="ECO:0007669"/>
    <property type="project" value="InterPro"/>
</dbReference>
<organism evidence="5 6">
    <name type="scientific">Patiria miniata</name>
    <name type="common">Bat star</name>
    <name type="synonym">Asterina miniata</name>
    <dbReference type="NCBI Taxonomy" id="46514"/>
    <lineage>
        <taxon>Eukaryota</taxon>
        <taxon>Metazoa</taxon>
        <taxon>Echinodermata</taxon>
        <taxon>Eleutherozoa</taxon>
        <taxon>Asterozoa</taxon>
        <taxon>Asteroidea</taxon>
        <taxon>Valvatacea</taxon>
        <taxon>Valvatida</taxon>
        <taxon>Asterinidae</taxon>
        <taxon>Patiria</taxon>
    </lineage>
</organism>
<dbReference type="PANTHER" id="PTHR28582:SF1">
    <property type="entry name" value="TRNA-SPLICING ENDONUCLEASE SUBUNIT SEN15"/>
    <property type="match status" value="1"/>
</dbReference>
<evidence type="ECO:0000259" key="4">
    <source>
        <dbReference type="Pfam" id="PF09631"/>
    </source>
</evidence>
<evidence type="ECO:0000313" key="6">
    <source>
        <dbReference type="Proteomes" id="UP000887568"/>
    </source>
</evidence>
<dbReference type="Gene3D" id="3.40.1350.10">
    <property type="match status" value="1"/>
</dbReference>
<evidence type="ECO:0000256" key="3">
    <source>
        <dbReference type="SAM" id="MobiDB-lite"/>
    </source>
</evidence>
<feature type="compositionally biased region" description="Acidic residues" evidence="3">
    <location>
        <begin position="214"/>
        <end position="223"/>
    </location>
</feature>
<dbReference type="Pfam" id="PF09631">
    <property type="entry name" value="Sen15"/>
    <property type="match status" value="1"/>
</dbReference>
<sequence length="223" mass="25393">MAAPTEKESSSSGGENFDENEHLQPKANRYNWLTEHPKYVEMKSWKLENDEQIFITLIVYLNLCEAKDWWNVEIHPCRELQLAFITGKPKRKADKRAVLPISTETHLSPKRLKQFLQHICLPGLPSTSPSSQDEAEVTSEEDTPTSLILAITESGSTIVYYQISDGLVPPSDPPKDDADELEPSRHPVKQSRKRQKRGGPTGVQETVTEYANEERDDFMEEEL</sequence>
<feature type="region of interest" description="Disordered" evidence="3">
    <location>
        <begin position="1"/>
        <end position="21"/>
    </location>
</feature>